<keyword evidence="3" id="KW-1185">Reference proteome</keyword>
<accession>A0A9Q0JV86</accession>
<evidence type="ECO:0000313" key="2">
    <source>
        <dbReference type="EMBL" id="KAJ4951710.1"/>
    </source>
</evidence>
<name>A0A9Q0JV86_9MAGN</name>
<proteinExistence type="predicted"/>
<reference evidence="2" key="1">
    <citation type="journal article" date="2023" name="Plant J.">
        <title>The genome of the king protea, Protea cynaroides.</title>
        <authorList>
            <person name="Chang J."/>
            <person name="Duong T.A."/>
            <person name="Schoeman C."/>
            <person name="Ma X."/>
            <person name="Roodt D."/>
            <person name="Barker N."/>
            <person name="Li Z."/>
            <person name="Van de Peer Y."/>
            <person name="Mizrachi E."/>
        </authorList>
    </citation>
    <scope>NUCLEOTIDE SEQUENCE</scope>
    <source>
        <tissue evidence="2">Young leaves</tissue>
    </source>
</reference>
<sequence>MKKKSYLYLNLYLDFLIFFFFFLFASSSAKEDETVFVSDNGGLTDVEAMYIRQRQLLYYKDEFGDRGENVTVDPLLVFENPSLGMPTLHCKLGRKLSSLILSI</sequence>
<dbReference type="EMBL" id="JAMYWD010000012">
    <property type="protein sequence ID" value="KAJ4951710.1"/>
    <property type="molecule type" value="Genomic_DNA"/>
</dbReference>
<feature type="signal peptide" evidence="1">
    <location>
        <begin position="1"/>
        <end position="29"/>
    </location>
</feature>
<evidence type="ECO:0000256" key="1">
    <source>
        <dbReference type="SAM" id="SignalP"/>
    </source>
</evidence>
<comment type="caution">
    <text evidence="2">The sequence shown here is derived from an EMBL/GenBank/DDBJ whole genome shotgun (WGS) entry which is preliminary data.</text>
</comment>
<organism evidence="2 3">
    <name type="scientific">Protea cynaroides</name>
    <dbReference type="NCBI Taxonomy" id="273540"/>
    <lineage>
        <taxon>Eukaryota</taxon>
        <taxon>Viridiplantae</taxon>
        <taxon>Streptophyta</taxon>
        <taxon>Embryophyta</taxon>
        <taxon>Tracheophyta</taxon>
        <taxon>Spermatophyta</taxon>
        <taxon>Magnoliopsida</taxon>
        <taxon>Proteales</taxon>
        <taxon>Proteaceae</taxon>
        <taxon>Protea</taxon>
    </lineage>
</organism>
<dbReference type="Proteomes" id="UP001141806">
    <property type="component" value="Unassembled WGS sequence"/>
</dbReference>
<dbReference type="OrthoDB" id="1742470at2759"/>
<dbReference type="AlphaFoldDB" id="A0A9Q0JV86"/>
<feature type="chain" id="PRO_5040384010" evidence="1">
    <location>
        <begin position="30"/>
        <end position="103"/>
    </location>
</feature>
<protein>
    <submittedName>
        <fullName evidence="2">Uncharacterized protein</fullName>
    </submittedName>
</protein>
<evidence type="ECO:0000313" key="3">
    <source>
        <dbReference type="Proteomes" id="UP001141806"/>
    </source>
</evidence>
<keyword evidence="1" id="KW-0732">Signal</keyword>
<gene>
    <name evidence="2" type="ORF">NE237_028542</name>
</gene>